<proteinExistence type="predicted"/>
<reference evidence="2" key="3">
    <citation type="submission" date="2014-11" db="UniProtKB">
        <authorList>
            <consortium name="EnsemblProtists"/>
        </authorList>
    </citation>
    <scope>IDENTIFICATION</scope>
    <source>
        <strain evidence="2">DAOM BR144</strain>
    </source>
</reference>
<dbReference type="OMA" id="YTYPECA"/>
<dbReference type="HOGENOM" id="CLU_159649_0_0_1"/>
<dbReference type="Proteomes" id="UP000019132">
    <property type="component" value="Unassembled WGS sequence"/>
</dbReference>
<feature type="chain" id="PRO_5003867500" evidence="1">
    <location>
        <begin position="24"/>
        <end position="130"/>
    </location>
</feature>
<keyword evidence="1" id="KW-0732">Signal</keyword>
<sequence length="130" mass="13486">MMRAGLKSVVLAAAVLLVAATHAAELSYPKCVEGASGCCDFGSGKMKSPGYAVVRLDVDTIITCSHGSLQCFEGNPNLRGGLEGNTQIDCPDFLALEEGRSEIEYLDGEKITPTTTTTTTESGPGTVKAA</sequence>
<protein>
    <submittedName>
        <fullName evidence="2">Uncharacterized protein</fullName>
    </submittedName>
</protein>
<dbReference type="VEuPathDB" id="FungiDB:PYU1_G002557"/>
<dbReference type="eggNOG" id="ENOG502RF0Y">
    <property type="taxonomic scope" value="Eukaryota"/>
</dbReference>
<evidence type="ECO:0000256" key="1">
    <source>
        <dbReference type="SAM" id="SignalP"/>
    </source>
</evidence>
<dbReference type="InParanoid" id="K3WC69"/>
<name>K3WC69_GLOUD</name>
<keyword evidence="3" id="KW-1185">Reference proteome</keyword>
<feature type="signal peptide" evidence="1">
    <location>
        <begin position="1"/>
        <end position="23"/>
    </location>
</feature>
<reference evidence="3" key="1">
    <citation type="journal article" date="2010" name="Genome Biol.">
        <title>Genome sequence of the necrotrophic plant pathogen Pythium ultimum reveals original pathogenicity mechanisms and effector repertoire.</title>
        <authorList>
            <person name="Levesque C.A."/>
            <person name="Brouwer H."/>
            <person name="Cano L."/>
            <person name="Hamilton J.P."/>
            <person name="Holt C."/>
            <person name="Huitema E."/>
            <person name="Raffaele S."/>
            <person name="Robideau G.P."/>
            <person name="Thines M."/>
            <person name="Win J."/>
            <person name="Zerillo M.M."/>
            <person name="Beakes G.W."/>
            <person name="Boore J.L."/>
            <person name="Busam D."/>
            <person name="Dumas B."/>
            <person name="Ferriera S."/>
            <person name="Fuerstenberg S.I."/>
            <person name="Gachon C.M."/>
            <person name="Gaulin E."/>
            <person name="Govers F."/>
            <person name="Grenville-Briggs L."/>
            <person name="Horner N."/>
            <person name="Hostetler J."/>
            <person name="Jiang R.H."/>
            <person name="Johnson J."/>
            <person name="Krajaejun T."/>
            <person name="Lin H."/>
            <person name="Meijer H.J."/>
            <person name="Moore B."/>
            <person name="Morris P."/>
            <person name="Phuntmart V."/>
            <person name="Puiu D."/>
            <person name="Shetty J."/>
            <person name="Stajich J.E."/>
            <person name="Tripathy S."/>
            <person name="Wawra S."/>
            <person name="van West P."/>
            <person name="Whitty B.R."/>
            <person name="Coutinho P.M."/>
            <person name="Henrissat B."/>
            <person name="Martin F."/>
            <person name="Thomas P.D."/>
            <person name="Tyler B.M."/>
            <person name="De Vries R.P."/>
            <person name="Kamoun S."/>
            <person name="Yandell M."/>
            <person name="Tisserat N."/>
            <person name="Buell C.R."/>
        </authorList>
    </citation>
    <scope>NUCLEOTIDE SEQUENCE</scope>
    <source>
        <strain evidence="3">DAOM:BR144</strain>
    </source>
</reference>
<accession>K3WC69</accession>
<reference evidence="3" key="2">
    <citation type="submission" date="2010-04" db="EMBL/GenBank/DDBJ databases">
        <authorList>
            <person name="Buell R."/>
            <person name="Hamilton J."/>
            <person name="Hostetler J."/>
        </authorList>
    </citation>
    <scope>NUCLEOTIDE SEQUENCE [LARGE SCALE GENOMIC DNA]</scope>
    <source>
        <strain evidence="3">DAOM:BR144</strain>
    </source>
</reference>
<evidence type="ECO:0000313" key="2">
    <source>
        <dbReference type="EnsemblProtists" id="PYU1_T002560"/>
    </source>
</evidence>
<evidence type="ECO:0000313" key="3">
    <source>
        <dbReference type="Proteomes" id="UP000019132"/>
    </source>
</evidence>
<dbReference type="AlphaFoldDB" id="K3WC69"/>
<dbReference type="EnsemblProtists" id="PYU1_T002560">
    <property type="protein sequence ID" value="PYU1_T002560"/>
    <property type="gene ID" value="PYU1_G002557"/>
</dbReference>
<organism evidence="2 3">
    <name type="scientific">Globisporangium ultimum (strain ATCC 200006 / CBS 805.95 / DAOM BR144)</name>
    <name type="common">Pythium ultimum</name>
    <dbReference type="NCBI Taxonomy" id="431595"/>
    <lineage>
        <taxon>Eukaryota</taxon>
        <taxon>Sar</taxon>
        <taxon>Stramenopiles</taxon>
        <taxon>Oomycota</taxon>
        <taxon>Peronosporomycetes</taxon>
        <taxon>Pythiales</taxon>
        <taxon>Pythiaceae</taxon>
        <taxon>Globisporangium</taxon>
    </lineage>
</organism>